<name>W5XYA6_9CORY</name>
<dbReference type="Proteomes" id="UP000019222">
    <property type="component" value="Chromosome"/>
</dbReference>
<dbReference type="Gene3D" id="3.40.50.1820">
    <property type="entry name" value="alpha/beta hydrolase"/>
    <property type="match status" value="1"/>
</dbReference>
<dbReference type="PATRIC" id="fig|1224164.3.peg.503"/>
<sequence length="284" mass="29857">MAENLNKHLSKLSKRGPHRVMVGDLDYAGLPGKIYTPAEGTGLPAIAFGHDWMKDISKYHGTLRHLASWGIVVAAPNSEKRISPDHRGFAADLESSLQILAGVRLGTGNITVSPHRLGLVGHGMGASAAILAAAGRPNLAAVAALYPAQSTPPADAAASSVTAPGLVIGSEESPLFDFGNAPKIASQWAGECTYLEIDGANHQSLSEDTFFKLATGLGGVKAAPRELIRGVLTGFLLHRLAGERQYSAFSDREAYAKKVHSFTGEELAEKANVAGNPKVPFFGK</sequence>
<evidence type="ECO:0000313" key="2">
    <source>
        <dbReference type="EMBL" id="AHI21902.1"/>
    </source>
</evidence>
<reference evidence="2 3" key="1">
    <citation type="submission" date="2013-02" db="EMBL/GenBank/DDBJ databases">
        <title>The complete genome sequence of Corynebacterium vitaeruminis DSM 20294.</title>
        <authorList>
            <person name="Ruckert C."/>
            <person name="Albersmeier A."/>
            <person name="Kalinowski J."/>
        </authorList>
    </citation>
    <scope>NUCLEOTIDE SEQUENCE [LARGE SCALE GENOMIC DNA]</scope>
    <source>
        <strain evidence="3">ATCC 10234</strain>
    </source>
</reference>
<gene>
    <name evidence="2" type="ORF">B843_02555</name>
</gene>
<dbReference type="InterPro" id="IPR041127">
    <property type="entry name" value="PET_hydrolase/cutinase-like"/>
</dbReference>
<keyword evidence="3" id="KW-1185">Reference proteome</keyword>
<dbReference type="PANTHER" id="PTHR33428">
    <property type="entry name" value="CHLOROPHYLLASE-2, CHLOROPLASTIC"/>
    <property type="match status" value="1"/>
</dbReference>
<dbReference type="AlphaFoldDB" id="W5XYA6"/>
<dbReference type="HOGENOM" id="CLU_085645_0_0_11"/>
<dbReference type="KEGG" id="cvt:B843_02555"/>
<accession>W5XYA6</accession>
<evidence type="ECO:0000259" key="1">
    <source>
        <dbReference type="Pfam" id="PF12740"/>
    </source>
</evidence>
<evidence type="ECO:0000313" key="3">
    <source>
        <dbReference type="Proteomes" id="UP000019222"/>
    </source>
</evidence>
<dbReference type="STRING" id="1224164.B843_02555"/>
<feature type="domain" description="PET hydrolase/cutinase-like" evidence="1">
    <location>
        <begin position="31"/>
        <end position="204"/>
    </location>
</feature>
<dbReference type="PANTHER" id="PTHR33428:SF14">
    <property type="entry name" value="CARBOXYLESTERASE TYPE B DOMAIN-CONTAINING PROTEIN"/>
    <property type="match status" value="1"/>
</dbReference>
<dbReference type="SUPFAM" id="SSF53474">
    <property type="entry name" value="alpha/beta-Hydrolases"/>
    <property type="match status" value="1"/>
</dbReference>
<protein>
    <recommendedName>
        <fullName evidence="1">PET hydrolase/cutinase-like domain-containing protein</fullName>
    </recommendedName>
</protein>
<proteinExistence type="predicted"/>
<dbReference type="EMBL" id="CP004353">
    <property type="protein sequence ID" value="AHI21902.1"/>
    <property type="molecule type" value="Genomic_DNA"/>
</dbReference>
<dbReference type="eggNOG" id="COG0412">
    <property type="taxonomic scope" value="Bacteria"/>
</dbReference>
<dbReference type="RefSeq" id="WP_025251960.1">
    <property type="nucleotide sequence ID" value="NZ_CP004353.1"/>
</dbReference>
<dbReference type="InterPro" id="IPR029058">
    <property type="entry name" value="AB_hydrolase_fold"/>
</dbReference>
<dbReference type="Pfam" id="PF12740">
    <property type="entry name" value="PETase"/>
    <property type="match status" value="1"/>
</dbReference>
<organism evidence="2 3">
    <name type="scientific">Corynebacterium vitaeruminis DSM 20294</name>
    <dbReference type="NCBI Taxonomy" id="1224164"/>
    <lineage>
        <taxon>Bacteria</taxon>
        <taxon>Bacillati</taxon>
        <taxon>Actinomycetota</taxon>
        <taxon>Actinomycetes</taxon>
        <taxon>Mycobacteriales</taxon>
        <taxon>Corynebacteriaceae</taxon>
        <taxon>Corynebacterium</taxon>
    </lineage>
</organism>